<feature type="domain" description="HNH nuclease" evidence="1">
    <location>
        <begin position="80"/>
        <end position="131"/>
    </location>
</feature>
<organism evidence="2">
    <name type="scientific">marine sediment metagenome</name>
    <dbReference type="NCBI Taxonomy" id="412755"/>
    <lineage>
        <taxon>unclassified sequences</taxon>
        <taxon>metagenomes</taxon>
        <taxon>ecological metagenomes</taxon>
    </lineage>
</organism>
<name>X0YLQ2_9ZZZZ</name>
<dbReference type="Gene3D" id="1.10.30.50">
    <property type="match status" value="1"/>
</dbReference>
<proteinExistence type="predicted"/>
<dbReference type="AlphaFoldDB" id="X0YLQ2"/>
<evidence type="ECO:0000259" key="1">
    <source>
        <dbReference type="SMART" id="SM00507"/>
    </source>
</evidence>
<dbReference type="CDD" id="cd00085">
    <property type="entry name" value="HNHc"/>
    <property type="match status" value="1"/>
</dbReference>
<comment type="caution">
    <text evidence="2">The sequence shown here is derived from an EMBL/GenBank/DDBJ whole genome shotgun (WGS) entry which is preliminary data.</text>
</comment>
<gene>
    <name evidence="2" type="ORF">S01H1_74532</name>
</gene>
<dbReference type="EMBL" id="BARS01049871">
    <property type="protein sequence ID" value="GAG37641.1"/>
    <property type="molecule type" value="Genomic_DNA"/>
</dbReference>
<feature type="non-terminal residue" evidence="2">
    <location>
        <position position="1"/>
    </location>
</feature>
<dbReference type="InterPro" id="IPR052892">
    <property type="entry name" value="NA-targeting_endonuclease"/>
</dbReference>
<dbReference type="SMART" id="SM00507">
    <property type="entry name" value="HNHc"/>
    <property type="match status" value="1"/>
</dbReference>
<protein>
    <recommendedName>
        <fullName evidence="1">HNH nuclease domain-containing protein</fullName>
    </recommendedName>
</protein>
<dbReference type="PANTHER" id="PTHR33877:SF2">
    <property type="entry name" value="OS07G0170200 PROTEIN"/>
    <property type="match status" value="1"/>
</dbReference>
<dbReference type="PANTHER" id="PTHR33877">
    <property type="entry name" value="SLL1193 PROTEIN"/>
    <property type="match status" value="1"/>
</dbReference>
<reference evidence="2" key="1">
    <citation type="journal article" date="2014" name="Front. Microbiol.">
        <title>High frequency of phylogenetically diverse reductive dehalogenase-homologous genes in deep subseafloor sedimentary metagenomes.</title>
        <authorList>
            <person name="Kawai M."/>
            <person name="Futagami T."/>
            <person name="Toyoda A."/>
            <person name="Takaki Y."/>
            <person name="Nishi S."/>
            <person name="Hori S."/>
            <person name="Arai W."/>
            <person name="Tsubouchi T."/>
            <person name="Morono Y."/>
            <person name="Uchiyama I."/>
            <person name="Ito T."/>
            <person name="Fujiyama A."/>
            <person name="Inagaki F."/>
            <person name="Takami H."/>
        </authorList>
    </citation>
    <scope>NUCLEOTIDE SEQUENCE</scope>
    <source>
        <strain evidence="2">Expedition CK06-06</strain>
    </source>
</reference>
<dbReference type="InterPro" id="IPR003615">
    <property type="entry name" value="HNH_nuc"/>
</dbReference>
<dbReference type="InterPro" id="IPR029471">
    <property type="entry name" value="HNH_5"/>
</dbReference>
<accession>X0YLQ2</accession>
<sequence length="184" mass="21554">RNPFCYHAPVTNTAVLVLNQNYEPLNVCNARRAFVLVDRGKAEVLENGRGYLRSPTFVFEIPSVIRLGYLIRRPRPQGRLCRRDVFLRDRHTCQYCGRRTRDLTLDHVLPRNGGGQHDWENVVAACKACNHRKAGRTPKEAHMHLVRQPVRPSFNPYRPFYHYLDEQLEWRKFIPGWQPDSGFS</sequence>
<dbReference type="Pfam" id="PF14279">
    <property type="entry name" value="HNH_5"/>
    <property type="match status" value="1"/>
</dbReference>
<evidence type="ECO:0000313" key="2">
    <source>
        <dbReference type="EMBL" id="GAG37641.1"/>
    </source>
</evidence>